<evidence type="ECO:0000313" key="3">
    <source>
        <dbReference type="Proteomes" id="UP000244013"/>
    </source>
</evidence>
<sequence>MNFEKRQKAALDAAQRQAIFRANAYKEEGWVTMREACAIMRCGKDKLYKHIREKPEGFPTIIRFGGTNLFKREEVDSWMASRALW</sequence>
<evidence type="ECO:0000313" key="2">
    <source>
        <dbReference type="EMBL" id="PTW49324.1"/>
    </source>
</evidence>
<dbReference type="GO" id="GO:0003677">
    <property type="term" value="F:DNA binding"/>
    <property type="evidence" value="ECO:0007669"/>
    <property type="project" value="InterPro"/>
</dbReference>
<dbReference type="Pfam" id="PF12728">
    <property type="entry name" value="HTH_17"/>
    <property type="match status" value="1"/>
</dbReference>
<name>A0A2T5UCY6_9SPHN</name>
<gene>
    <name evidence="2" type="ORF">C8J25_101832</name>
</gene>
<dbReference type="RefSeq" id="WP_107952302.1">
    <property type="nucleotide sequence ID" value="NZ_QAYE01000001.1"/>
</dbReference>
<feature type="domain" description="Helix-turn-helix" evidence="1">
    <location>
        <begin position="30"/>
        <end position="82"/>
    </location>
</feature>
<accession>A0A2T5UCY6</accession>
<dbReference type="OrthoDB" id="7585087at2"/>
<dbReference type="InterPro" id="IPR041657">
    <property type="entry name" value="HTH_17"/>
</dbReference>
<proteinExistence type="predicted"/>
<dbReference type="EMBL" id="QAYE01000001">
    <property type="protein sequence ID" value="PTW49324.1"/>
    <property type="molecule type" value="Genomic_DNA"/>
</dbReference>
<dbReference type="Proteomes" id="UP000244013">
    <property type="component" value="Unassembled WGS sequence"/>
</dbReference>
<protein>
    <submittedName>
        <fullName evidence="2">Excisionase family DNA binding protein</fullName>
    </submittedName>
</protein>
<dbReference type="NCBIfam" id="TIGR01764">
    <property type="entry name" value="excise"/>
    <property type="match status" value="1"/>
</dbReference>
<evidence type="ECO:0000259" key="1">
    <source>
        <dbReference type="Pfam" id="PF12728"/>
    </source>
</evidence>
<dbReference type="GeneID" id="91004902"/>
<reference evidence="2 3" key="1">
    <citation type="submission" date="2018-04" db="EMBL/GenBank/DDBJ databases">
        <title>Genomic Encyclopedia of Type Strains, Phase III (KMG-III): the genomes of soil and plant-associated and newly described type strains.</title>
        <authorList>
            <person name="Whitman W."/>
        </authorList>
    </citation>
    <scope>NUCLEOTIDE SEQUENCE [LARGE SCALE GENOMIC DNA]</scope>
    <source>
        <strain evidence="2 3">MA-olki</strain>
    </source>
</reference>
<dbReference type="InterPro" id="IPR010093">
    <property type="entry name" value="SinI_DNA-bd"/>
</dbReference>
<comment type="caution">
    <text evidence="2">The sequence shown here is derived from an EMBL/GenBank/DDBJ whole genome shotgun (WGS) entry which is preliminary data.</text>
</comment>
<dbReference type="AlphaFoldDB" id="A0A2T5UCY6"/>
<organism evidence="2 3">
    <name type="scientific">Sphingomonas faeni</name>
    <dbReference type="NCBI Taxonomy" id="185950"/>
    <lineage>
        <taxon>Bacteria</taxon>
        <taxon>Pseudomonadati</taxon>
        <taxon>Pseudomonadota</taxon>
        <taxon>Alphaproteobacteria</taxon>
        <taxon>Sphingomonadales</taxon>
        <taxon>Sphingomonadaceae</taxon>
        <taxon>Sphingomonas</taxon>
    </lineage>
</organism>